<dbReference type="Proteomes" id="UP001501822">
    <property type="component" value="Unassembled WGS sequence"/>
</dbReference>
<evidence type="ECO:0000313" key="2">
    <source>
        <dbReference type="Proteomes" id="UP001501822"/>
    </source>
</evidence>
<gene>
    <name evidence="1" type="ORF">GCM10010151_24950</name>
</gene>
<accession>A0ABP3G424</accession>
<reference evidence="2" key="1">
    <citation type="journal article" date="2019" name="Int. J. Syst. Evol. Microbiol.">
        <title>The Global Catalogue of Microorganisms (GCM) 10K type strain sequencing project: providing services to taxonomists for standard genome sequencing and annotation.</title>
        <authorList>
            <consortium name="The Broad Institute Genomics Platform"/>
            <consortium name="The Broad Institute Genome Sequencing Center for Infectious Disease"/>
            <person name="Wu L."/>
            <person name="Ma J."/>
        </authorList>
    </citation>
    <scope>NUCLEOTIDE SEQUENCE [LARGE SCALE GENOMIC DNA]</scope>
    <source>
        <strain evidence="2">JCM 3146</strain>
    </source>
</reference>
<dbReference type="EMBL" id="BAAABM010000016">
    <property type="protein sequence ID" value="GAA0334236.1"/>
    <property type="molecule type" value="Genomic_DNA"/>
</dbReference>
<organism evidence="1 2">
    <name type="scientific">Actinoallomurus spadix</name>
    <dbReference type="NCBI Taxonomy" id="79912"/>
    <lineage>
        <taxon>Bacteria</taxon>
        <taxon>Bacillati</taxon>
        <taxon>Actinomycetota</taxon>
        <taxon>Actinomycetes</taxon>
        <taxon>Streptosporangiales</taxon>
        <taxon>Thermomonosporaceae</taxon>
        <taxon>Actinoallomurus</taxon>
    </lineage>
</organism>
<comment type="caution">
    <text evidence="1">The sequence shown here is derived from an EMBL/GenBank/DDBJ whole genome shotgun (WGS) entry which is preliminary data.</text>
</comment>
<proteinExistence type="predicted"/>
<protein>
    <submittedName>
        <fullName evidence="1">Uncharacterized protein</fullName>
    </submittedName>
</protein>
<sequence>MGGMPTSIMDIVDVIAVRHAHMAAALTMPMRMVIMLDMAGVLSVLCHGCHQWIPPSVCSFPGGDPGQECRLRGRPYGTRGAPRHS</sequence>
<keyword evidence="2" id="KW-1185">Reference proteome</keyword>
<evidence type="ECO:0000313" key="1">
    <source>
        <dbReference type="EMBL" id="GAA0334236.1"/>
    </source>
</evidence>
<name>A0ABP3G424_9ACTN</name>